<evidence type="ECO:0000259" key="2">
    <source>
        <dbReference type="SMART" id="SM00954"/>
    </source>
</evidence>
<dbReference type="InterPro" id="IPR007685">
    <property type="entry name" value="RelA_SpoT"/>
</dbReference>
<protein>
    <submittedName>
        <fullName evidence="3">PpGpp synthetase catalytic domain-containing protein (RelA/SpoT-type nucleotidyltranferase)</fullName>
    </submittedName>
</protein>
<dbReference type="CDD" id="cd05399">
    <property type="entry name" value="NT_Rel-Spo_like"/>
    <property type="match status" value="1"/>
</dbReference>
<gene>
    <name evidence="3" type="ORF">SAMN04487834_10557</name>
</gene>
<dbReference type="PANTHER" id="PTHR41773:SF1">
    <property type="entry name" value="RELA_SPOT DOMAIN-CONTAINING PROTEIN"/>
    <property type="match status" value="1"/>
</dbReference>
<reference evidence="4" key="1">
    <citation type="submission" date="2016-10" db="EMBL/GenBank/DDBJ databases">
        <authorList>
            <person name="Varghese N."/>
        </authorList>
    </citation>
    <scope>NUCLEOTIDE SEQUENCE [LARGE SCALE GENOMIC DNA]</scope>
    <source>
        <strain evidence="4">DSM 20406</strain>
    </source>
</reference>
<organism evidence="3 4">
    <name type="scientific">Sharpea azabuensis</name>
    <dbReference type="NCBI Taxonomy" id="322505"/>
    <lineage>
        <taxon>Bacteria</taxon>
        <taxon>Bacillati</taxon>
        <taxon>Bacillota</taxon>
        <taxon>Erysipelotrichia</taxon>
        <taxon>Erysipelotrichales</taxon>
        <taxon>Coprobacillaceae</taxon>
        <taxon>Sharpea</taxon>
    </lineage>
</organism>
<dbReference type="PANTHER" id="PTHR41773">
    <property type="entry name" value="GTP PYROPHOSPHATASE-RELATED"/>
    <property type="match status" value="1"/>
</dbReference>
<dbReference type="Gene3D" id="3.30.460.10">
    <property type="entry name" value="Beta Polymerase, domain 2"/>
    <property type="match status" value="1"/>
</dbReference>
<proteinExistence type="predicted"/>
<comment type="pathway">
    <text evidence="1">Purine metabolism; ppGpp biosynthesis; ppGpp from GTP: step 1/2.</text>
</comment>
<dbReference type="eggNOG" id="COG2357">
    <property type="taxonomic scope" value="Bacteria"/>
</dbReference>
<sequence length="356" mass="42333">MELVNYSAKIIDQYHENAAIYRSMVHDINDIFSRIIKKNHFRISNYAVRIKAEDSLKRKIEFKNKYRDINDITDVVAARVILLFEDDIDRFYEAIKENFEIVEYSDRRKKNQEDRIDYGYNSLHLLVKFTDERCRMIEYSDYKNLIFEVQIRTTLQHSWAEIEHGLGYKSQYEIPRDIRRRLTRLAATLELCDEEFVAISNAVDAYNEGLVHEEKVLKTDINKNSLIHYVIDTPVLKDLLDDAKEQYGVRLVIDDSLITQTKLIHRMHYMGYTYINELDEFVHKNMHSIQWVFHQHLSTFSVGDVFNPLYLLVWISMIMLVEQGINDPEEIFNREVVDKVRDLATKVMNEQESGEE</sequence>
<dbReference type="GO" id="GO:0015970">
    <property type="term" value="P:guanosine tetraphosphate biosynthetic process"/>
    <property type="evidence" value="ECO:0007669"/>
    <property type="project" value="UniProtKB-UniPathway"/>
</dbReference>
<accession>A0A1H6VZS1</accession>
<evidence type="ECO:0000313" key="4">
    <source>
        <dbReference type="Proteomes" id="UP000183028"/>
    </source>
</evidence>
<dbReference type="Gene3D" id="1.10.287.860">
    <property type="entry name" value="Nucleotidyltransferase"/>
    <property type="match status" value="1"/>
</dbReference>
<feature type="domain" description="RelA/SpoT" evidence="2">
    <location>
        <begin position="48"/>
        <end position="174"/>
    </location>
</feature>
<dbReference type="AlphaFoldDB" id="A0A1H6VZS1"/>
<evidence type="ECO:0000256" key="1">
    <source>
        <dbReference type="ARBA" id="ARBA00004976"/>
    </source>
</evidence>
<name>A0A1H6VZS1_9FIRM</name>
<dbReference type="OrthoDB" id="9801824at2"/>
<dbReference type="UniPathway" id="UPA00908">
    <property type="reaction ID" value="UER00884"/>
</dbReference>
<dbReference type="SMART" id="SM00954">
    <property type="entry name" value="RelA_SpoT"/>
    <property type="match status" value="1"/>
</dbReference>
<dbReference type="Proteomes" id="UP000183028">
    <property type="component" value="Unassembled WGS sequence"/>
</dbReference>
<dbReference type="Pfam" id="PF04607">
    <property type="entry name" value="RelA_SpoT"/>
    <property type="match status" value="1"/>
</dbReference>
<dbReference type="RefSeq" id="WP_074732563.1">
    <property type="nucleotide sequence ID" value="NZ_CACVTN010000035.1"/>
</dbReference>
<dbReference type="EMBL" id="FNYK01000055">
    <property type="protein sequence ID" value="SEJ09226.1"/>
    <property type="molecule type" value="Genomic_DNA"/>
</dbReference>
<dbReference type="STRING" id="322505.SAMN04487836_12612"/>
<evidence type="ECO:0000313" key="3">
    <source>
        <dbReference type="EMBL" id="SEJ09226.1"/>
    </source>
</evidence>
<keyword evidence="4" id="KW-1185">Reference proteome</keyword>
<dbReference type="SUPFAM" id="SSF81301">
    <property type="entry name" value="Nucleotidyltransferase"/>
    <property type="match status" value="1"/>
</dbReference>
<dbReference type="InterPro" id="IPR043519">
    <property type="entry name" value="NT_sf"/>
</dbReference>